<feature type="chain" id="PRO_5029617266" evidence="1">
    <location>
        <begin position="21"/>
        <end position="71"/>
    </location>
</feature>
<reference evidence="2" key="1">
    <citation type="submission" date="2021-01" db="UniProtKB">
        <authorList>
            <consortium name="EnsemblMetazoa"/>
        </authorList>
    </citation>
    <scope>IDENTIFICATION</scope>
</reference>
<organism evidence="2 3">
    <name type="scientific">Nasonia vitripennis</name>
    <name type="common">Parasitic wasp</name>
    <dbReference type="NCBI Taxonomy" id="7425"/>
    <lineage>
        <taxon>Eukaryota</taxon>
        <taxon>Metazoa</taxon>
        <taxon>Ecdysozoa</taxon>
        <taxon>Arthropoda</taxon>
        <taxon>Hexapoda</taxon>
        <taxon>Insecta</taxon>
        <taxon>Pterygota</taxon>
        <taxon>Neoptera</taxon>
        <taxon>Endopterygota</taxon>
        <taxon>Hymenoptera</taxon>
        <taxon>Apocrita</taxon>
        <taxon>Proctotrupomorpha</taxon>
        <taxon>Chalcidoidea</taxon>
        <taxon>Pteromalidae</taxon>
        <taxon>Pteromalinae</taxon>
        <taxon>Nasonia</taxon>
    </lineage>
</organism>
<dbReference type="AlphaFoldDB" id="A0A7M7QGS4"/>
<dbReference type="GeneID" id="116417450"/>
<evidence type="ECO:0000256" key="1">
    <source>
        <dbReference type="SAM" id="SignalP"/>
    </source>
</evidence>
<dbReference type="EnsemblMetazoa" id="XM_031930585">
    <property type="protein sequence ID" value="XP_031786445"/>
    <property type="gene ID" value="LOC116417450"/>
</dbReference>
<sequence length="71" mass="7200">MFKFVILLCACIAAAPIAYSAPLAIAAPASIIRTAPLAIAAPLPILRAASAVNYGTSTIVKSAPIAYDAAW</sequence>
<keyword evidence="1" id="KW-0732">Signal</keyword>
<accession>A0A7M7QGS4</accession>
<proteinExistence type="predicted"/>
<evidence type="ECO:0000313" key="2">
    <source>
        <dbReference type="EnsemblMetazoa" id="XP_031786445"/>
    </source>
</evidence>
<keyword evidence="3" id="KW-1185">Reference proteome</keyword>
<protein>
    <submittedName>
        <fullName evidence="2">Uncharacterized protein</fullName>
    </submittedName>
</protein>
<dbReference type="Proteomes" id="UP000002358">
    <property type="component" value="Chromosome 4"/>
</dbReference>
<dbReference type="InParanoid" id="A0A7M7QGS4"/>
<dbReference type="RefSeq" id="XP_031786445.1">
    <property type="nucleotide sequence ID" value="XM_031930585.1"/>
</dbReference>
<dbReference type="KEGG" id="nvi:116417450"/>
<feature type="signal peptide" evidence="1">
    <location>
        <begin position="1"/>
        <end position="20"/>
    </location>
</feature>
<name>A0A7M7QGS4_NASVI</name>
<evidence type="ECO:0000313" key="3">
    <source>
        <dbReference type="Proteomes" id="UP000002358"/>
    </source>
</evidence>